<gene>
    <name evidence="2" type="ORF">BT96DRAFT_311217</name>
</gene>
<sequence>MDAYGGGKTSFLQAYPLKYPSIRLNIKSVPGASQTKQRIFVFPNAAPELNAHFPARPGAHGLMFGMKPQIESLLKDDDSVICELFAAAPEIRFTTAVSKSIEYYGTYRISETRPMTAEEFKAQSKTIQEAIASEIIDAGPGGTIRYLANKSKIGLP</sequence>
<evidence type="ECO:0000313" key="3">
    <source>
        <dbReference type="Proteomes" id="UP000799118"/>
    </source>
</evidence>
<evidence type="ECO:0000259" key="1">
    <source>
        <dbReference type="Pfam" id="PF20411"/>
    </source>
</evidence>
<dbReference type="AlphaFoldDB" id="A0A6A4H2C7"/>
<dbReference type="InterPro" id="IPR046520">
    <property type="entry name" value="DUF6697"/>
</dbReference>
<feature type="domain" description="DUF6697" evidence="1">
    <location>
        <begin position="2"/>
        <end position="145"/>
    </location>
</feature>
<accession>A0A6A4H2C7</accession>
<name>A0A6A4H2C7_9AGAR</name>
<protein>
    <recommendedName>
        <fullName evidence="1">DUF6697 domain-containing protein</fullName>
    </recommendedName>
</protein>
<evidence type="ECO:0000313" key="2">
    <source>
        <dbReference type="EMBL" id="KAE9391337.1"/>
    </source>
</evidence>
<organism evidence="2 3">
    <name type="scientific">Gymnopus androsaceus JB14</name>
    <dbReference type="NCBI Taxonomy" id="1447944"/>
    <lineage>
        <taxon>Eukaryota</taxon>
        <taxon>Fungi</taxon>
        <taxon>Dikarya</taxon>
        <taxon>Basidiomycota</taxon>
        <taxon>Agaricomycotina</taxon>
        <taxon>Agaricomycetes</taxon>
        <taxon>Agaricomycetidae</taxon>
        <taxon>Agaricales</taxon>
        <taxon>Marasmiineae</taxon>
        <taxon>Omphalotaceae</taxon>
        <taxon>Gymnopus</taxon>
    </lineage>
</organism>
<dbReference type="OrthoDB" id="10267070at2759"/>
<proteinExistence type="predicted"/>
<dbReference type="Proteomes" id="UP000799118">
    <property type="component" value="Unassembled WGS sequence"/>
</dbReference>
<reference evidence="2" key="1">
    <citation type="journal article" date="2019" name="Environ. Microbiol.">
        <title>Fungal ecological strategies reflected in gene transcription - a case study of two litter decomposers.</title>
        <authorList>
            <person name="Barbi F."/>
            <person name="Kohler A."/>
            <person name="Barry K."/>
            <person name="Baskaran P."/>
            <person name="Daum C."/>
            <person name="Fauchery L."/>
            <person name="Ihrmark K."/>
            <person name="Kuo A."/>
            <person name="LaButti K."/>
            <person name="Lipzen A."/>
            <person name="Morin E."/>
            <person name="Grigoriev I.V."/>
            <person name="Henrissat B."/>
            <person name="Lindahl B."/>
            <person name="Martin F."/>
        </authorList>
    </citation>
    <scope>NUCLEOTIDE SEQUENCE</scope>
    <source>
        <strain evidence="2">JB14</strain>
    </source>
</reference>
<keyword evidence="3" id="KW-1185">Reference proteome</keyword>
<dbReference type="Pfam" id="PF20411">
    <property type="entry name" value="DUF6697"/>
    <property type="match status" value="1"/>
</dbReference>
<dbReference type="EMBL" id="ML769628">
    <property type="protein sequence ID" value="KAE9391337.1"/>
    <property type="molecule type" value="Genomic_DNA"/>
</dbReference>